<reference evidence="9 10" key="1">
    <citation type="submission" date="2020-10" db="EMBL/GenBank/DDBJ databases">
        <title>Campylobacter and Helicobacter PacBio genomes.</title>
        <authorList>
            <person name="Lane C."/>
        </authorList>
    </citation>
    <scope>NUCLEOTIDE SEQUENCE [LARGE SCALE GENOMIC DNA]</scope>
    <source>
        <strain evidence="9 10">2016D-0077</strain>
    </source>
</reference>
<dbReference type="Pfam" id="PF10035">
    <property type="entry name" value="DUF2179"/>
    <property type="match status" value="1"/>
</dbReference>
<keyword evidence="5 6" id="KW-0472">Membrane</keyword>
<dbReference type="NCBIfam" id="NF003191">
    <property type="entry name" value="PRK04164.1-2"/>
    <property type="match status" value="1"/>
</dbReference>
<keyword evidence="3 6" id="KW-0812">Transmembrane</keyword>
<keyword evidence="4 6" id="KW-1133">Transmembrane helix</keyword>
<keyword evidence="10" id="KW-1185">Reference proteome</keyword>
<comment type="subcellular location">
    <subcellularLocation>
        <location evidence="1 6">Cell membrane</location>
        <topology evidence="1 6">Multi-pass membrane protein</topology>
    </subcellularLocation>
</comment>
<dbReference type="HAMAP" id="MF_01515">
    <property type="entry name" value="UPF0316"/>
    <property type="match status" value="1"/>
</dbReference>
<dbReference type="AlphaFoldDB" id="A0A7M1LFN5"/>
<evidence type="ECO:0000256" key="2">
    <source>
        <dbReference type="ARBA" id="ARBA00022475"/>
    </source>
</evidence>
<dbReference type="OrthoDB" id="48231at2"/>
<accession>A0A7M1LFN5</accession>
<evidence type="ECO:0000256" key="5">
    <source>
        <dbReference type="ARBA" id="ARBA00023136"/>
    </source>
</evidence>
<evidence type="ECO:0000256" key="3">
    <source>
        <dbReference type="ARBA" id="ARBA00022692"/>
    </source>
</evidence>
<dbReference type="EMBL" id="CP063078">
    <property type="protein sequence ID" value="QOQ87230.1"/>
    <property type="molecule type" value="Genomic_DNA"/>
</dbReference>
<evidence type="ECO:0000259" key="8">
    <source>
        <dbReference type="Pfam" id="PF18955"/>
    </source>
</evidence>
<dbReference type="PANTHER" id="PTHR40060">
    <property type="entry name" value="UPF0316 PROTEIN YEBE"/>
    <property type="match status" value="1"/>
</dbReference>
<keyword evidence="2 6" id="KW-1003">Cell membrane</keyword>
<evidence type="ECO:0000259" key="7">
    <source>
        <dbReference type="Pfam" id="PF10035"/>
    </source>
</evidence>
<dbReference type="CDD" id="cd16381">
    <property type="entry name" value="YitT_C_like_1"/>
    <property type="match status" value="1"/>
</dbReference>
<organism evidence="9 10">
    <name type="scientific">Campylobacter corcagiensis</name>
    <dbReference type="NCBI Taxonomy" id="1448857"/>
    <lineage>
        <taxon>Bacteria</taxon>
        <taxon>Pseudomonadati</taxon>
        <taxon>Campylobacterota</taxon>
        <taxon>Epsilonproteobacteria</taxon>
        <taxon>Campylobacterales</taxon>
        <taxon>Campylobacteraceae</taxon>
        <taxon>Campylobacter</taxon>
    </lineage>
</organism>
<dbReference type="InterPro" id="IPR019264">
    <property type="entry name" value="DUF2179"/>
</dbReference>
<proteinExistence type="inferred from homology"/>
<dbReference type="InterPro" id="IPR044035">
    <property type="entry name" value="DUF5698"/>
</dbReference>
<dbReference type="Pfam" id="PF18955">
    <property type="entry name" value="DUF5698"/>
    <property type="match status" value="1"/>
</dbReference>
<dbReference type="InterPro" id="IPR022930">
    <property type="entry name" value="UPF0316"/>
</dbReference>
<sequence length="201" mass="22841">MDLFALSDHWLYINFGIPLLICLARVCDVTLSTIRIIFVSKGERFIAPVLGFVEILIWLVAITQVMQHLDHWQNYIAYALGFALGNFFGIVIENRIALGHVMVTIITKTDAKKLIKILRDSGYWVTEADAIGNDGAVSLMVTIIKRKEISAIIPIIKENNPWAVYTFSDIRYVNQKMANVPVVYNLESKDSIKDERILEKI</sequence>
<evidence type="ECO:0000313" key="10">
    <source>
        <dbReference type="Proteomes" id="UP000594749"/>
    </source>
</evidence>
<dbReference type="GO" id="GO:0005886">
    <property type="term" value="C:plasma membrane"/>
    <property type="evidence" value="ECO:0007669"/>
    <property type="project" value="UniProtKB-SubCell"/>
</dbReference>
<gene>
    <name evidence="9" type="ORF">IMC76_08480</name>
</gene>
<dbReference type="PANTHER" id="PTHR40060:SF1">
    <property type="entry name" value="UPF0316 PROTEIN YEBE"/>
    <property type="match status" value="1"/>
</dbReference>
<name>A0A7M1LFN5_9BACT</name>
<dbReference type="RefSeq" id="WP_025803592.1">
    <property type="nucleotide sequence ID" value="NZ_CP053842.1"/>
</dbReference>
<dbReference type="Proteomes" id="UP000594749">
    <property type="component" value="Chromosome"/>
</dbReference>
<feature type="transmembrane region" description="Helical" evidence="6">
    <location>
        <begin position="12"/>
        <end position="38"/>
    </location>
</feature>
<feature type="transmembrane region" description="Helical" evidence="6">
    <location>
        <begin position="45"/>
        <end position="66"/>
    </location>
</feature>
<protein>
    <recommendedName>
        <fullName evidence="6">UPF0316 protein IMC76_08480</fullName>
    </recommendedName>
</protein>
<feature type="domain" description="DUF5698" evidence="8">
    <location>
        <begin position="33"/>
        <end position="90"/>
    </location>
</feature>
<evidence type="ECO:0000256" key="4">
    <source>
        <dbReference type="ARBA" id="ARBA00022989"/>
    </source>
</evidence>
<comment type="similarity">
    <text evidence="6">Belongs to the UPF0316 family.</text>
</comment>
<evidence type="ECO:0000256" key="1">
    <source>
        <dbReference type="ARBA" id="ARBA00004651"/>
    </source>
</evidence>
<feature type="transmembrane region" description="Helical" evidence="6">
    <location>
        <begin position="72"/>
        <end position="92"/>
    </location>
</feature>
<evidence type="ECO:0000256" key="6">
    <source>
        <dbReference type="HAMAP-Rule" id="MF_01515"/>
    </source>
</evidence>
<feature type="domain" description="DUF2179" evidence="7">
    <location>
        <begin position="125"/>
        <end position="173"/>
    </location>
</feature>
<evidence type="ECO:0000313" key="9">
    <source>
        <dbReference type="EMBL" id="QOQ87230.1"/>
    </source>
</evidence>